<accession>A0A9Q8Q0K0</accession>
<dbReference type="EMBL" id="CP093245">
    <property type="protein sequence ID" value="UNH30057.1"/>
    <property type="molecule type" value="Genomic_DNA"/>
</dbReference>
<evidence type="ECO:0000313" key="1">
    <source>
        <dbReference type="EMBL" id="UNH30057.1"/>
    </source>
</evidence>
<dbReference type="Proteomes" id="UP000829116">
    <property type="component" value="Chromosome"/>
</dbReference>
<protein>
    <submittedName>
        <fullName evidence="1">Uncharacterized protein</fullName>
    </submittedName>
</protein>
<organism evidence="1 2">
    <name type="scientific">Moellerella wisconsensis</name>
    <dbReference type="NCBI Taxonomy" id="158849"/>
    <lineage>
        <taxon>Bacteria</taxon>
        <taxon>Pseudomonadati</taxon>
        <taxon>Pseudomonadota</taxon>
        <taxon>Gammaproteobacteria</taxon>
        <taxon>Enterobacterales</taxon>
        <taxon>Morganellaceae</taxon>
        <taxon>Moellerella</taxon>
    </lineage>
</organism>
<evidence type="ECO:0000313" key="2">
    <source>
        <dbReference type="Proteomes" id="UP000829116"/>
    </source>
</evidence>
<name>A0A9Q8Q0K0_9GAMM</name>
<dbReference type="AlphaFoldDB" id="A0A9Q8Q0K0"/>
<dbReference type="RefSeq" id="WP_241541906.1">
    <property type="nucleotide sequence ID" value="NZ_CAWQWN010000001.1"/>
</dbReference>
<gene>
    <name evidence="1" type="ORF">MNY72_11980</name>
</gene>
<sequence length="57" mass="6697">MKQNTVKSKQISYRLRPEVAEFLENYAARTHRSIQGMLDTIMDRVIDKEEKGESIIQ</sequence>
<reference evidence="1" key="1">
    <citation type="submission" date="2022-03" db="EMBL/GenBank/DDBJ databases">
        <title>ESBL-producing Moellerella wisconsensis and Escherichia marmotae isolated from wild game meat.</title>
        <authorList>
            <person name="Biggel M."/>
        </authorList>
    </citation>
    <scope>NUCLEOTIDE SEQUENCE</scope>
    <source>
        <strain evidence="1">W51</strain>
    </source>
</reference>
<proteinExistence type="predicted"/>